<dbReference type="Pfam" id="PF23106">
    <property type="entry name" value="EGF_Teneurin"/>
    <property type="match status" value="1"/>
</dbReference>
<dbReference type="Gene3D" id="2.10.25.10">
    <property type="entry name" value="Laminin"/>
    <property type="match status" value="1"/>
</dbReference>
<comment type="caution">
    <text evidence="4">The sequence shown here is derived from an EMBL/GenBank/DDBJ whole genome shotgun (WGS) entry which is preliminary data.</text>
</comment>
<reference evidence="4" key="1">
    <citation type="submission" date="2021-02" db="EMBL/GenBank/DDBJ databases">
        <authorList>
            <person name="Nowell W R."/>
        </authorList>
    </citation>
    <scope>NUCLEOTIDE SEQUENCE</scope>
</reference>
<proteinExistence type="predicted"/>
<dbReference type="PROSITE" id="PS01186">
    <property type="entry name" value="EGF_2"/>
    <property type="match status" value="1"/>
</dbReference>
<evidence type="ECO:0000313" key="5">
    <source>
        <dbReference type="Proteomes" id="UP000663832"/>
    </source>
</evidence>
<feature type="non-terminal residue" evidence="4">
    <location>
        <position position="1"/>
    </location>
</feature>
<evidence type="ECO:0000259" key="2">
    <source>
        <dbReference type="PROSITE" id="PS01186"/>
    </source>
</evidence>
<evidence type="ECO:0000313" key="3">
    <source>
        <dbReference type="EMBL" id="CAF1472540.1"/>
    </source>
</evidence>
<protein>
    <recommendedName>
        <fullName evidence="1 2">EGF-like domain-containing protein</fullName>
    </recommendedName>
</protein>
<organism evidence="4 5">
    <name type="scientific">Adineta steineri</name>
    <dbReference type="NCBI Taxonomy" id="433720"/>
    <lineage>
        <taxon>Eukaryota</taxon>
        <taxon>Metazoa</taxon>
        <taxon>Spiralia</taxon>
        <taxon>Gnathifera</taxon>
        <taxon>Rotifera</taxon>
        <taxon>Eurotatoria</taxon>
        <taxon>Bdelloidea</taxon>
        <taxon>Adinetida</taxon>
        <taxon>Adinetidae</taxon>
        <taxon>Adineta</taxon>
    </lineage>
</organism>
<dbReference type="AlphaFoldDB" id="A0A816DEI4"/>
<gene>
    <name evidence="3" type="ORF">BJG266_LOCUS41610</name>
    <name evidence="4" type="ORF">QVE165_LOCUS58482</name>
</gene>
<feature type="domain" description="EGF-like" evidence="1 2">
    <location>
        <begin position="25"/>
        <end position="36"/>
    </location>
</feature>
<dbReference type="SUPFAM" id="SSF57196">
    <property type="entry name" value="EGF/Laminin"/>
    <property type="match status" value="1"/>
</dbReference>
<sequence length="41" mass="4213">LTDLCNQCETSGHGICTDDSDSAECECFAGFHGPSCSGIDS</sequence>
<name>A0A816DEI4_9BILA</name>
<dbReference type="EMBL" id="CAJNOM010002694">
    <property type="protein sequence ID" value="CAF1636257.1"/>
    <property type="molecule type" value="Genomic_DNA"/>
</dbReference>
<dbReference type="PROSITE" id="PS00022">
    <property type="entry name" value="EGF_1"/>
    <property type="match status" value="1"/>
</dbReference>
<evidence type="ECO:0000259" key="1">
    <source>
        <dbReference type="PROSITE" id="PS00022"/>
    </source>
</evidence>
<keyword evidence="5" id="KW-1185">Reference proteome</keyword>
<accession>A0A816DEI4</accession>
<evidence type="ECO:0000313" key="4">
    <source>
        <dbReference type="EMBL" id="CAF1636257.1"/>
    </source>
</evidence>
<dbReference type="Proteomes" id="UP000663877">
    <property type="component" value="Unassembled WGS sequence"/>
</dbReference>
<dbReference type="InterPro" id="IPR000742">
    <property type="entry name" value="EGF"/>
</dbReference>
<dbReference type="EMBL" id="CAJNOI010002375">
    <property type="protein sequence ID" value="CAF1472540.1"/>
    <property type="molecule type" value="Genomic_DNA"/>
</dbReference>
<dbReference type="Proteomes" id="UP000663832">
    <property type="component" value="Unassembled WGS sequence"/>
</dbReference>